<dbReference type="Gene3D" id="3.30.160.60">
    <property type="entry name" value="Classic Zinc Finger"/>
    <property type="match status" value="1"/>
</dbReference>
<protein>
    <submittedName>
        <fullName evidence="3">ZN511 protein</fullName>
    </submittedName>
</protein>
<feature type="region of interest" description="Disordered" evidence="1">
    <location>
        <begin position="1"/>
        <end position="37"/>
    </location>
</feature>
<evidence type="ECO:0000313" key="4">
    <source>
        <dbReference type="Proteomes" id="UP000525714"/>
    </source>
</evidence>
<keyword evidence="4" id="KW-1185">Reference proteome</keyword>
<dbReference type="AlphaFoldDB" id="A0A7K5KEI0"/>
<feature type="domain" description="C2H2-type" evidence="2">
    <location>
        <begin position="149"/>
        <end position="172"/>
    </location>
</feature>
<feature type="compositionally biased region" description="Pro residues" evidence="1">
    <location>
        <begin position="28"/>
        <end position="37"/>
    </location>
</feature>
<feature type="non-terminal residue" evidence="3">
    <location>
        <position position="271"/>
    </location>
</feature>
<accession>A0A7K5KEI0</accession>
<organism evidence="3 4">
    <name type="scientific">Mionectes macconnelli</name>
    <name type="common">McConnell's flycatcher</name>
    <dbReference type="NCBI Taxonomy" id="254557"/>
    <lineage>
        <taxon>Eukaryota</taxon>
        <taxon>Metazoa</taxon>
        <taxon>Chordata</taxon>
        <taxon>Craniata</taxon>
        <taxon>Vertebrata</taxon>
        <taxon>Euteleostomi</taxon>
        <taxon>Archelosauria</taxon>
        <taxon>Archosauria</taxon>
        <taxon>Dinosauria</taxon>
        <taxon>Saurischia</taxon>
        <taxon>Theropoda</taxon>
        <taxon>Coelurosauria</taxon>
        <taxon>Aves</taxon>
        <taxon>Neognathae</taxon>
        <taxon>Neoaves</taxon>
        <taxon>Telluraves</taxon>
        <taxon>Australaves</taxon>
        <taxon>Passeriformes</taxon>
        <taxon>Tyrannidae</taxon>
        <taxon>Mionectes</taxon>
    </lineage>
</organism>
<feature type="region of interest" description="Disordered" evidence="1">
    <location>
        <begin position="219"/>
        <end position="244"/>
    </location>
</feature>
<feature type="non-terminal residue" evidence="3">
    <location>
        <position position="1"/>
    </location>
</feature>
<feature type="region of interest" description="Disordered" evidence="1">
    <location>
        <begin position="184"/>
        <end position="205"/>
    </location>
</feature>
<feature type="domain" description="C2H2-type" evidence="2">
    <location>
        <begin position="85"/>
        <end position="108"/>
    </location>
</feature>
<sequence length="271" mass="30748">PLPPGLRLRLREGIPQDAAREHPREPPQRPPQPLPPFTFAPRRLRLGPQHPLLEDGDVHRHLYLQGVLTSLEDVAERPKVSEFSCHISGCCQVFDTLEGYEHHYNTLHRNVCSFCKRSFPSGNLLDIHILEWHDSLFQIMAEKQNMYKCLVEGCPEKFKSSKDRKDHLVTVHLYPADFRFDRPKKVKSAPKHTSCPTEQGPSVPMEVSVETAEQLQLDPMETGPGEDMEIPLPAASPVPSLPEKRLYKSRIPSTICFGQGATRGFKGPRKK</sequence>
<name>A0A7K5KEI0_9TYRA</name>
<comment type="caution">
    <text evidence="3">The sequence shown here is derived from an EMBL/GenBank/DDBJ whole genome shotgun (WGS) entry which is preliminary data.</text>
</comment>
<reference evidence="3 4" key="1">
    <citation type="submission" date="2019-09" db="EMBL/GenBank/DDBJ databases">
        <title>Bird 10,000 Genomes (B10K) Project - Family phase.</title>
        <authorList>
            <person name="Zhang G."/>
        </authorList>
    </citation>
    <scope>NUCLEOTIDE SEQUENCE [LARGE SCALE GENOMIC DNA]</scope>
    <source>
        <strain evidence="3">B10K-DU-003-16</strain>
        <tissue evidence="3">Mixed tissue sample</tissue>
    </source>
</reference>
<feature type="domain" description="C2H2-type" evidence="2">
    <location>
        <begin position="112"/>
        <end position="133"/>
    </location>
</feature>
<dbReference type="Proteomes" id="UP000525714">
    <property type="component" value="Unassembled WGS sequence"/>
</dbReference>
<gene>
    <name evidence="3" type="primary">Znf511</name>
    <name evidence="3" type="ORF">MIOMAC_R12955</name>
</gene>
<dbReference type="PROSITE" id="PS00028">
    <property type="entry name" value="ZINC_FINGER_C2H2_1"/>
    <property type="match status" value="3"/>
</dbReference>
<dbReference type="InterPro" id="IPR039258">
    <property type="entry name" value="ZNF511"/>
</dbReference>
<evidence type="ECO:0000256" key="1">
    <source>
        <dbReference type="SAM" id="MobiDB-lite"/>
    </source>
</evidence>
<dbReference type="SMART" id="SM00355">
    <property type="entry name" value="ZnF_C2H2"/>
    <property type="match status" value="3"/>
</dbReference>
<dbReference type="InterPro" id="IPR013087">
    <property type="entry name" value="Znf_C2H2_type"/>
</dbReference>
<dbReference type="PANTHER" id="PTHR21354">
    <property type="entry name" value="ZINC FINGER PROTEIN 511"/>
    <property type="match status" value="1"/>
</dbReference>
<dbReference type="PANTHER" id="PTHR21354:SF0">
    <property type="entry name" value="ZINC FINGER PROTEIN 511"/>
    <property type="match status" value="1"/>
</dbReference>
<evidence type="ECO:0000259" key="2">
    <source>
        <dbReference type="PROSITE" id="PS00028"/>
    </source>
</evidence>
<proteinExistence type="predicted"/>
<feature type="compositionally biased region" description="Basic and acidic residues" evidence="1">
    <location>
        <begin position="9"/>
        <end position="27"/>
    </location>
</feature>
<evidence type="ECO:0000313" key="3">
    <source>
        <dbReference type="EMBL" id="NWT04277.1"/>
    </source>
</evidence>
<dbReference type="EMBL" id="VYZC01000632">
    <property type="protein sequence ID" value="NWT04277.1"/>
    <property type="molecule type" value="Genomic_DNA"/>
</dbReference>